<evidence type="ECO:0000313" key="9">
    <source>
        <dbReference type="Proteomes" id="UP001303160"/>
    </source>
</evidence>
<dbReference type="Gene3D" id="3.50.50.60">
    <property type="entry name" value="FAD/NAD(P)-binding domain"/>
    <property type="match status" value="1"/>
</dbReference>
<dbReference type="InterPro" id="IPR050493">
    <property type="entry name" value="FAD-dep_Monooxygenase_BioMet"/>
</dbReference>
<dbReference type="Pfam" id="PF01494">
    <property type="entry name" value="FAD_binding_3"/>
    <property type="match status" value="1"/>
</dbReference>
<protein>
    <submittedName>
        <fullName evidence="8">Salicylate hydroxylase</fullName>
    </submittedName>
</protein>
<dbReference type="PANTHER" id="PTHR13789:SF238">
    <property type="entry name" value="PUTATIVE (AFU_ORTHOLOGUE AFUA_2G01680)-RELATED"/>
    <property type="match status" value="1"/>
</dbReference>
<keyword evidence="9" id="KW-1185">Reference proteome</keyword>
<organism evidence="8 9">
    <name type="scientific">Triangularia verruculosa</name>
    <dbReference type="NCBI Taxonomy" id="2587418"/>
    <lineage>
        <taxon>Eukaryota</taxon>
        <taxon>Fungi</taxon>
        <taxon>Dikarya</taxon>
        <taxon>Ascomycota</taxon>
        <taxon>Pezizomycotina</taxon>
        <taxon>Sordariomycetes</taxon>
        <taxon>Sordariomycetidae</taxon>
        <taxon>Sordariales</taxon>
        <taxon>Podosporaceae</taxon>
        <taxon>Triangularia</taxon>
    </lineage>
</organism>
<reference evidence="8" key="1">
    <citation type="journal article" date="2023" name="Mol. Phylogenet. Evol.">
        <title>Genome-scale phylogeny and comparative genomics of the fungal order Sordariales.</title>
        <authorList>
            <person name="Hensen N."/>
            <person name="Bonometti L."/>
            <person name="Westerberg I."/>
            <person name="Brannstrom I.O."/>
            <person name="Guillou S."/>
            <person name="Cros-Aarteil S."/>
            <person name="Calhoun S."/>
            <person name="Haridas S."/>
            <person name="Kuo A."/>
            <person name="Mondo S."/>
            <person name="Pangilinan J."/>
            <person name="Riley R."/>
            <person name="LaButti K."/>
            <person name="Andreopoulos B."/>
            <person name="Lipzen A."/>
            <person name="Chen C."/>
            <person name="Yan M."/>
            <person name="Daum C."/>
            <person name="Ng V."/>
            <person name="Clum A."/>
            <person name="Steindorff A."/>
            <person name="Ohm R.A."/>
            <person name="Martin F."/>
            <person name="Silar P."/>
            <person name="Natvig D.O."/>
            <person name="Lalanne C."/>
            <person name="Gautier V."/>
            <person name="Ament-Velasquez S.L."/>
            <person name="Kruys A."/>
            <person name="Hutchinson M.I."/>
            <person name="Powell A.J."/>
            <person name="Barry K."/>
            <person name="Miller A.N."/>
            <person name="Grigoriev I.V."/>
            <person name="Debuchy R."/>
            <person name="Gladieux P."/>
            <person name="Hiltunen Thoren M."/>
            <person name="Johannesson H."/>
        </authorList>
    </citation>
    <scope>NUCLEOTIDE SEQUENCE</scope>
    <source>
        <strain evidence="8">CBS 315.58</strain>
    </source>
</reference>
<dbReference type="InterPro" id="IPR002938">
    <property type="entry name" value="FAD-bd"/>
</dbReference>
<evidence type="ECO:0000256" key="6">
    <source>
        <dbReference type="SAM" id="MobiDB-lite"/>
    </source>
</evidence>
<evidence type="ECO:0000256" key="3">
    <source>
        <dbReference type="ARBA" id="ARBA00022827"/>
    </source>
</evidence>
<dbReference type="PRINTS" id="PR00420">
    <property type="entry name" value="RNGMNOXGNASE"/>
</dbReference>
<reference evidence="8" key="2">
    <citation type="submission" date="2023-05" db="EMBL/GenBank/DDBJ databases">
        <authorList>
            <consortium name="Lawrence Berkeley National Laboratory"/>
            <person name="Steindorff A."/>
            <person name="Hensen N."/>
            <person name="Bonometti L."/>
            <person name="Westerberg I."/>
            <person name="Brannstrom I.O."/>
            <person name="Guillou S."/>
            <person name="Cros-Aarteil S."/>
            <person name="Calhoun S."/>
            <person name="Haridas S."/>
            <person name="Kuo A."/>
            <person name="Mondo S."/>
            <person name="Pangilinan J."/>
            <person name="Riley R."/>
            <person name="Labutti K."/>
            <person name="Andreopoulos B."/>
            <person name="Lipzen A."/>
            <person name="Chen C."/>
            <person name="Yanf M."/>
            <person name="Daum C."/>
            <person name="Ng V."/>
            <person name="Clum A."/>
            <person name="Ohm R."/>
            <person name="Martin F."/>
            <person name="Silar P."/>
            <person name="Natvig D."/>
            <person name="Lalanne C."/>
            <person name="Gautier V."/>
            <person name="Ament-Velasquez S.L."/>
            <person name="Kruys A."/>
            <person name="Hutchinson M.I."/>
            <person name="Powell A.J."/>
            <person name="Barry K."/>
            <person name="Miller A.N."/>
            <person name="Grigoriev I.V."/>
            <person name="Debuchy R."/>
            <person name="Gladieux P."/>
            <person name="Thoren M.H."/>
            <person name="Johannesson H."/>
        </authorList>
    </citation>
    <scope>NUCLEOTIDE SEQUENCE</scope>
    <source>
        <strain evidence="8">CBS 315.58</strain>
    </source>
</reference>
<comment type="caution">
    <text evidence="8">The sequence shown here is derived from an EMBL/GenBank/DDBJ whole genome shotgun (WGS) entry which is preliminary data.</text>
</comment>
<dbReference type="GO" id="GO:0004497">
    <property type="term" value="F:monooxygenase activity"/>
    <property type="evidence" value="ECO:0007669"/>
    <property type="project" value="UniProtKB-KW"/>
</dbReference>
<name>A0AAN6XMD7_9PEZI</name>
<evidence type="ECO:0000256" key="4">
    <source>
        <dbReference type="ARBA" id="ARBA00023002"/>
    </source>
</evidence>
<gene>
    <name evidence="8" type="ORF">QBC40DRAFT_219627</name>
</gene>
<keyword evidence="4" id="KW-0560">Oxidoreductase</keyword>
<feature type="domain" description="FAD-binding" evidence="7">
    <location>
        <begin position="330"/>
        <end position="394"/>
    </location>
</feature>
<feature type="region of interest" description="Disordered" evidence="6">
    <location>
        <begin position="1"/>
        <end position="25"/>
    </location>
</feature>
<proteinExistence type="inferred from homology"/>
<keyword evidence="3" id="KW-0274">FAD</keyword>
<evidence type="ECO:0000256" key="5">
    <source>
        <dbReference type="ARBA" id="ARBA00023033"/>
    </source>
</evidence>
<feature type="compositionally biased region" description="Low complexity" evidence="6">
    <location>
        <begin position="11"/>
        <end position="25"/>
    </location>
</feature>
<dbReference type="InterPro" id="IPR036188">
    <property type="entry name" value="FAD/NAD-bd_sf"/>
</dbReference>
<dbReference type="GO" id="GO:0071949">
    <property type="term" value="F:FAD binding"/>
    <property type="evidence" value="ECO:0007669"/>
    <property type="project" value="InterPro"/>
</dbReference>
<dbReference type="AlphaFoldDB" id="A0AAN6XMD7"/>
<keyword evidence="5" id="KW-0503">Monooxygenase</keyword>
<dbReference type="PANTHER" id="PTHR13789">
    <property type="entry name" value="MONOOXYGENASE"/>
    <property type="match status" value="1"/>
</dbReference>
<accession>A0AAN6XMD7</accession>
<comment type="similarity">
    <text evidence="1">Belongs to the paxM FAD-dependent monooxygenase family.</text>
</comment>
<evidence type="ECO:0000259" key="7">
    <source>
        <dbReference type="Pfam" id="PF01494"/>
    </source>
</evidence>
<dbReference type="EMBL" id="MU863890">
    <property type="protein sequence ID" value="KAK4203299.1"/>
    <property type="molecule type" value="Genomic_DNA"/>
</dbReference>
<dbReference type="SUPFAM" id="SSF54373">
    <property type="entry name" value="FAD-linked reductases, C-terminal domain"/>
    <property type="match status" value="1"/>
</dbReference>
<keyword evidence="2" id="KW-0285">Flavoprotein</keyword>
<evidence type="ECO:0000313" key="8">
    <source>
        <dbReference type="EMBL" id="KAK4203299.1"/>
    </source>
</evidence>
<evidence type="ECO:0000256" key="1">
    <source>
        <dbReference type="ARBA" id="ARBA00007992"/>
    </source>
</evidence>
<sequence length="465" mass="51213">MVTSSTDEAKTAPTATTDPTPETQTQDEGLHVIIIGAGLAGLAAALSTKLANPNHQVTILEAVKELQEVGAGLQITPNGTRLLSHWGLSSILAPFASVPTSLSVHRYDGTKLLAYEPNLQSRMFSRYGHPLWDLHRVDLQRELVKKCLSLNITIRLNSRVTGVDFSTNTIHLGLIPNPLKNTLSADVILLTDGLWSTIRPQFLSTPSPPTTPTPTGDLAYRLTIPTTSLTGPDLPLLHQFITSPTINLWLGPHSHCIGYTISSSNSSQTYNLIFLTPDSPLPSTPTSPPSLLSKFSNWDPLLQKLISHATSISKWKLMWLPPLPRWTNPSGTFFLAGDCCHPMLPYLAQGANSSLEDGAVFGHLLSKVKKSTSGQQLPKMAAMYEQLRMERSKRVQLETFKQRDDSHLPDGPAQQARDELMTSQLQNDDVRPGFPSRWTDPEVQAFLYGYDAYGEAERAYQEDPY</sequence>
<dbReference type="Proteomes" id="UP001303160">
    <property type="component" value="Unassembled WGS sequence"/>
</dbReference>
<dbReference type="SUPFAM" id="SSF51905">
    <property type="entry name" value="FAD/NAD(P)-binding domain"/>
    <property type="match status" value="1"/>
</dbReference>
<evidence type="ECO:0000256" key="2">
    <source>
        <dbReference type="ARBA" id="ARBA00022630"/>
    </source>
</evidence>